<sequence>MNAEMLQGLGVGRHPPKGEVTADRPRDLVLALADDPGVRERCAAVRSDVAGEGGAARAADLIEAELPGPSAAGDVRA</sequence>
<organism evidence="2 3">
    <name type="scientific">Streptomyces xinghaiensis</name>
    <dbReference type="NCBI Taxonomy" id="1038928"/>
    <lineage>
        <taxon>Bacteria</taxon>
        <taxon>Bacillati</taxon>
        <taxon>Actinomycetota</taxon>
        <taxon>Actinomycetes</taxon>
        <taxon>Kitasatosporales</taxon>
        <taxon>Streptomycetaceae</taxon>
        <taxon>Streptomyces</taxon>
    </lineage>
</organism>
<proteinExistence type="predicted"/>
<evidence type="ECO:0000256" key="1">
    <source>
        <dbReference type="SAM" id="MobiDB-lite"/>
    </source>
</evidence>
<comment type="caution">
    <text evidence="2">The sequence shown here is derived from an EMBL/GenBank/DDBJ whole genome shotgun (WGS) entry which is preliminary data.</text>
</comment>
<evidence type="ECO:0000313" key="3">
    <source>
        <dbReference type="Proteomes" id="UP000028058"/>
    </source>
</evidence>
<evidence type="ECO:0000313" key="2">
    <source>
        <dbReference type="EMBL" id="RKM95474.1"/>
    </source>
</evidence>
<accession>A0A3M8F6G7</accession>
<feature type="region of interest" description="Disordered" evidence="1">
    <location>
        <begin position="1"/>
        <end position="24"/>
    </location>
</feature>
<protein>
    <recommendedName>
        <fullName evidence="4">Glycosyl transferase</fullName>
    </recommendedName>
</protein>
<dbReference type="Proteomes" id="UP000028058">
    <property type="component" value="Unassembled WGS sequence"/>
</dbReference>
<keyword evidence="3" id="KW-1185">Reference proteome</keyword>
<dbReference type="AlphaFoldDB" id="A0A3M8F6G7"/>
<dbReference type="OrthoDB" id="6620093at2"/>
<name>A0A3M8F6G7_9ACTN</name>
<dbReference type="Gene3D" id="3.40.50.2000">
    <property type="entry name" value="Glycogen Phosphorylase B"/>
    <property type="match status" value="2"/>
</dbReference>
<evidence type="ECO:0008006" key="4">
    <source>
        <dbReference type="Google" id="ProtNLM"/>
    </source>
</evidence>
<dbReference type="SUPFAM" id="SSF53756">
    <property type="entry name" value="UDP-Glycosyltransferase/glycogen phosphorylase"/>
    <property type="match status" value="1"/>
</dbReference>
<dbReference type="RefSeq" id="WP_043468702.1">
    <property type="nucleotide sequence ID" value="NZ_CP134822.1"/>
</dbReference>
<reference evidence="2 3" key="1">
    <citation type="journal article" date="2014" name="Genome Announc.">
        <title>Draft Genome Sequence of Streptomyces fradiae ATCC 19609, a Strain Highly Sensitive to Antibiotics.</title>
        <authorList>
            <person name="Bekker O.B."/>
            <person name="Klimina K.M."/>
            <person name="Vatlin A.A."/>
            <person name="Zakharevich N.V."/>
            <person name="Kasianov A.S."/>
            <person name="Danilenko V.N."/>
        </authorList>
    </citation>
    <scope>NUCLEOTIDE SEQUENCE [LARGE SCALE GENOMIC DNA]</scope>
    <source>
        <strain evidence="2 3">ATCC 19609</strain>
    </source>
</reference>
<gene>
    <name evidence="2" type="ORF">SFRA_015640</name>
</gene>
<dbReference type="EMBL" id="JNAD02000006">
    <property type="protein sequence ID" value="RKM95474.1"/>
    <property type="molecule type" value="Genomic_DNA"/>
</dbReference>